<keyword evidence="4" id="KW-0812">Transmembrane</keyword>
<evidence type="ECO:0000313" key="7">
    <source>
        <dbReference type="Proteomes" id="UP000623842"/>
    </source>
</evidence>
<accession>A0A919BDN4</accession>
<comment type="catalytic activity">
    <reaction evidence="3">
        <text>2 GTP = 3',3'-c-di-GMP + 2 diphosphate</text>
        <dbReference type="Rhea" id="RHEA:24898"/>
        <dbReference type="ChEBI" id="CHEBI:33019"/>
        <dbReference type="ChEBI" id="CHEBI:37565"/>
        <dbReference type="ChEBI" id="CHEBI:58805"/>
        <dbReference type="EC" id="2.7.7.65"/>
    </reaction>
</comment>
<dbReference type="PROSITE" id="PS50887">
    <property type="entry name" value="GGDEF"/>
    <property type="match status" value="1"/>
</dbReference>
<dbReference type="Pfam" id="PF00990">
    <property type="entry name" value="GGDEF"/>
    <property type="match status" value="1"/>
</dbReference>
<dbReference type="PANTHER" id="PTHR45138:SF9">
    <property type="entry name" value="DIGUANYLATE CYCLASE DGCM-RELATED"/>
    <property type="match status" value="1"/>
</dbReference>
<dbReference type="CDD" id="cd01949">
    <property type="entry name" value="GGDEF"/>
    <property type="match status" value="1"/>
</dbReference>
<dbReference type="EMBL" id="BNCK01000002">
    <property type="protein sequence ID" value="GHF83720.1"/>
    <property type="molecule type" value="Genomic_DNA"/>
</dbReference>
<dbReference type="Gene3D" id="3.30.70.270">
    <property type="match status" value="1"/>
</dbReference>
<name>A0A919BDN4_9GAMM</name>
<feature type="domain" description="GGDEF" evidence="5">
    <location>
        <begin position="343"/>
        <end position="478"/>
    </location>
</feature>
<dbReference type="SUPFAM" id="SSF55073">
    <property type="entry name" value="Nucleotide cyclase"/>
    <property type="match status" value="1"/>
</dbReference>
<evidence type="ECO:0000256" key="2">
    <source>
        <dbReference type="ARBA" id="ARBA00012528"/>
    </source>
</evidence>
<dbReference type="EC" id="2.7.7.65" evidence="2"/>
<evidence type="ECO:0000256" key="3">
    <source>
        <dbReference type="ARBA" id="ARBA00034247"/>
    </source>
</evidence>
<feature type="transmembrane region" description="Helical" evidence="4">
    <location>
        <begin position="12"/>
        <end position="30"/>
    </location>
</feature>
<comment type="caution">
    <text evidence="6">The sequence shown here is derived from an EMBL/GenBank/DDBJ whole genome shotgun (WGS) entry which is preliminary data.</text>
</comment>
<evidence type="ECO:0000313" key="6">
    <source>
        <dbReference type="EMBL" id="GHF83720.1"/>
    </source>
</evidence>
<evidence type="ECO:0000256" key="1">
    <source>
        <dbReference type="ARBA" id="ARBA00001946"/>
    </source>
</evidence>
<dbReference type="InterPro" id="IPR000160">
    <property type="entry name" value="GGDEF_dom"/>
</dbReference>
<dbReference type="AlphaFoldDB" id="A0A919BDN4"/>
<sequence>MKIVQKFDRYITTLYFFTIIAVVFTAYLTFKEVLDSYNKSRYQSLLPLFTTVKTEIIRPINVAHFMAADPLLIELVEKEQLDTNKVLRYLKSYADSYNMLTFIALEKHQTVIDSSGEQFSLSHEKASWYPRLKTKEEVKFTDMGKENDPRLYVDIKLFNRNSDFIGFIGVAINLDRFAQIYTDYYERFGFEVVFVNDANVVTLDSNALMKPKHADRHTDPVSVTSFDWYQEMLVNQDKYQLNNAVVSSDSTNRIISQMPIQSFNWRMFIISPPTSQQSEYWQIFLTRMGSLLLVILVLYFFFISIIDYFKNQLVEDSETDHLTQLPNRTYLTWRYEEMASKYHNLCVVIADIDHFKPINDDYGHNVGDDVLKAIASHLKQSLRNNDLIGRWGGEEFVMLLPNTKSTDAKEIIERIRQRIEKHQFTHREVKKPFGLTVSFGIYHSEFGLHSLNDIVAQADKALYRAKSLGRNRIEVLNEA</sequence>
<reference evidence="6" key="2">
    <citation type="submission" date="2020-09" db="EMBL/GenBank/DDBJ databases">
        <authorList>
            <person name="Sun Q."/>
            <person name="Kim S."/>
        </authorList>
    </citation>
    <scope>NUCLEOTIDE SEQUENCE</scope>
    <source>
        <strain evidence="6">KCTC 42731</strain>
    </source>
</reference>
<dbReference type="GO" id="GO:0052621">
    <property type="term" value="F:diguanylate cyclase activity"/>
    <property type="evidence" value="ECO:0007669"/>
    <property type="project" value="UniProtKB-EC"/>
</dbReference>
<keyword evidence="4" id="KW-0472">Membrane</keyword>
<protein>
    <recommendedName>
        <fullName evidence="2">diguanylate cyclase</fullName>
        <ecNumber evidence="2">2.7.7.65</ecNumber>
    </recommendedName>
</protein>
<dbReference type="InterPro" id="IPR043128">
    <property type="entry name" value="Rev_trsase/Diguanyl_cyclase"/>
</dbReference>
<dbReference type="InterPro" id="IPR050469">
    <property type="entry name" value="Diguanylate_Cyclase"/>
</dbReference>
<evidence type="ECO:0000259" key="5">
    <source>
        <dbReference type="PROSITE" id="PS50887"/>
    </source>
</evidence>
<gene>
    <name evidence="6" type="ORF">GCM10017161_08770</name>
</gene>
<dbReference type="PANTHER" id="PTHR45138">
    <property type="entry name" value="REGULATORY COMPONENTS OF SENSORY TRANSDUCTION SYSTEM"/>
    <property type="match status" value="1"/>
</dbReference>
<reference evidence="6" key="1">
    <citation type="journal article" date="2014" name="Int. J. Syst. Evol. Microbiol.">
        <title>Complete genome sequence of Corynebacterium casei LMG S-19264T (=DSM 44701T), isolated from a smear-ripened cheese.</title>
        <authorList>
            <consortium name="US DOE Joint Genome Institute (JGI-PGF)"/>
            <person name="Walter F."/>
            <person name="Albersmeier A."/>
            <person name="Kalinowski J."/>
            <person name="Ruckert C."/>
        </authorList>
    </citation>
    <scope>NUCLEOTIDE SEQUENCE</scope>
    <source>
        <strain evidence="6">KCTC 42731</strain>
    </source>
</reference>
<dbReference type="Proteomes" id="UP000623842">
    <property type="component" value="Unassembled WGS sequence"/>
</dbReference>
<organism evidence="6 7">
    <name type="scientific">Thalassotalea marina</name>
    <dbReference type="NCBI Taxonomy" id="1673741"/>
    <lineage>
        <taxon>Bacteria</taxon>
        <taxon>Pseudomonadati</taxon>
        <taxon>Pseudomonadota</taxon>
        <taxon>Gammaproteobacteria</taxon>
        <taxon>Alteromonadales</taxon>
        <taxon>Colwelliaceae</taxon>
        <taxon>Thalassotalea</taxon>
    </lineage>
</organism>
<keyword evidence="7" id="KW-1185">Reference proteome</keyword>
<dbReference type="FunFam" id="3.30.70.270:FF:000001">
    <property type="entry name" value="Diguanylate cyclase domain protein"/>
    <property type="match status" value="1"/>
</dbReference>
<dbReference type="SMART" id="SM00267">
    <property type="entry name" value="GGDEF"/>
    <property type="match status" value="1"/>
</dbReference>
<dbReference type="RefSeq" id="WP_189767664.1">
    <property type="nucleotide sequence ID" value="NZ_BNCK01000002.1"/>
</dbReference>
<proteinExistence type="predicted"/>
<evidence type="ECO:0000256" key="4">
    <source>
        <dbReference type="SAM" id="Phobius"/>
    </source>
</evidence>
<keyword evidence="4" id="KW-1133">Transmembrane helix</keyword>
<dbReference type="InterPro" id="IPR029787">
    <property type="entry name" value="Nucleotide_cyclase"/>
</dbReference>
<comment type="cofactor">
    <cofactor evidence="1">
        <name>Mg(2+)</name>
        <dbReference type="ChEBI" id="CHEBI:18420"/>
    </cofactor>
</comment>
<dbReference type="NCBIfam" id="TIGR00254">
    <property type="entry name" value="GGDEF"/>
    <property type="match status" value="1"/>
</dbReference>
<feature type="transmembrane region" description="Helical" evidence="4">
    <location>
        <begin position="280"/>
        <end position="302"/>
    </location>
</feature>